<evidence type="ECO:0000256" key="1">
    <source>
        <dbReference type="SAM" id="Phobius"/>
    </source>
</evidence>
<dbReference type="PATRIC" id="fig|1230459.4.peg.1089"/>
<feature type="transmembrane region" description="Helical" evidence="1">
    <location>
        <begin position="190"/>
        <end position="219"/>
    </location>
</feature>
<name>L9Z7B7_9EURY</name>
<comment type="caution">
    <text evidence="3">The sequence shown here is derived from an EMBL/GenBank/DDBJ whole genome shotgun (WGS) entry which is preliminary data.</text>
</comment>
<keyword evidence="4" id="KW-1185">Reference proteome</keyword>
<feature type="domain" description="DUF7847" evidence="2">
    <location>
        <begin position="141"/>
        <end position="269"/>
    </location>
</feature>
<keyword evidence="1" id="KW-0812">Transmembrane</keyword>
<keyword evidence="1" id="KW-1133">Transmembrane helix</keyword>
<reference evidence="3 4" key="1">
    <citation type="journal article" date="2014" name="PLoS Genet.">
        <title>Phylogenetically driven sequencing of extremely halophilic archaea reveals strategies for static and dynamic osmo-response.</title>
        <authorList>
            <person name="Becker E.A."/>
            <person name="Seitzer P.M."/>
            <person name="Tritt A."/>
            <person name="Larsen D."/>
            <person name="Krusor M."/>
            <person name="Yao A.I."/>
            <person name="Wu D."/>
            <person name="Madern D."/>
            <person name="Eisen J.A."/>
            <person name="Darling A.E."/>
            <person name="Facciotti M.T."/>
        </authorList>
    </citation>
    <scope>NUCLEOTIDE SEQUENCE [LARGE SCALE GENOMIC DNA]</scope>
    <source>
        <strain evidence="3 4">JCM 14663</strain>
    </source>
</reference>
<feature type="transmembrane region" description="Helical" evidence="1">
    <location>
        <begin position="240"/>
        <end position="262"/>
    </location>
</feature>
<keyword evidence="1" id="KW-0472">Membrane</keyword>
<evidence type="ECO:0000313" key="3">
    <source>
        <dbReference type="EMBL" id="ELY82400.1"/>
    </source>
</evidence>
<dbReference type="PANTHER" id="PTHR35337:SF1">
    <property type="entry name" value="SLR1478 PROTEIN"/>
    <property type="match status" value="1"/>
</dbReference>
<feature type="transmembrane region" description="Helical" evidence="1">
    <location>
        <begin position="25"/>
        <end position="51"/>
    </location>
</feature>
<sequence>MALSDFVAAVVAVFRRRPSDLLPMYVLGIAITGIVRVVPFAAIAIAILYLATTGRLDTVRTAVADLDPPPTDPEAFDAWASGLEPLFDQILTPPLLALAAMTVVVSIVLFALLSAAVAAGQLAACYGRLRSDRGLVAGFAGARRYWLRFLGLFVLEAVCWVVVLVAVGIGAALLAGAVLLATGSEVGPALVALFAGLVAIVLLVAVRALFAFAPVAIVVDDAGVFDAVRHAGGFVRARPVAAIFYYVVAFLAVVGLATIAGLLSLVDIVALESLLSVLLLFPALDLLKTAVYGDYRERLRPPEPPARSLRSQLRAGLRRGWAELTTFVRTTPGTHALVVALGVLGFWIGWATAGSVAGGFETSIAARLEGWLPPAMAIELFGNNWLVALTTAYAGIALAVPAIVSVLFNGVALGFTARLEVAPLELAAFVVPHGVIEIPAILIASALGVSVGVTAWRTWRGHVGIPALADALERAFWVLVGVAVLLAIAAVIEGFVSPYYYRLFL</sequence>
<dbReference type="Proteomes" id="UP000011592">
    <property type="component" value="Unassembled WGS sequence"/>
</dbReference>
<feature type="transmembrane region" description="Helical" evidence="1">
    <location>
        <begin position="392"/>
        <end position="415"/>
    </location>
</feature>
<protein>
    <recommendedName>
        <fullName evidence="2">DUF7847 domain-containing protein</fullName>
    </recommendedName>
</protein>
<dbReference type="EMBL" id="AOIJ01000038">
    <property type="protein sequence ID" value="ELY82400.1"/>
    <property type="molecule type" value="Genomic_DNA"/>
</dbReference>
<evidence type="ECO:0000313" key="4">
    <source>
        <dbReference type="Proteomes" id="UP000011592"/>
    </source>
</evidence>
<dbReference type="Pfam" id="PF01944">
    <property type="entry name" value="SpoIIM"/>
    <property type="match status" value="1"/>
</dbReference>
<dbReference type="AlphaFoldDB" id="L9Z7B7"/>
<proteinExistence type="predicted"/>
<feature type="transmembrane region" description="Helical" evidence="1">
    <location>
        <begin position="95"/>
        <end position="124"/>
    </location>
</feature>
<dbReference type="Pfam" id="PF25231">
    <property type="entry name" value="DUF7847"/>
    <property type="match status" value="1"/>
</dbReference>
<accession>L9Z7B7</accession>
<gene>
    <name evidence="3" type="ORF">C486_05435</name>
</gene>
<feature type="transmembrane region" description="Helical" evidence="1">
    <location>
        <begin position="476"/>
        <end position="501"/>
    </location>
</feature>
<dbReference type="RefSeq" id="WP_008453754.1">
    <property type="nucleotide sequence ID" value="NZ_AOIJ01000038.1"/>
</dbReference>
<feature type="transmembrane region" description="Helical" evidence="1">
    <location>
        <begin position="427"/>
        <end position="456"/>
    </location>
</feature>
<organism evidence="3 4">
    <name type="scientific">Natrinema gari JCM 14663</name>
    <dbReference type="NCBI Taxonomy" id="1230459"/>
    <lineage>
        <taxon>Archaea</taxon>
        <taxon>Methanobacteriati</taxon>
        <taxon>Methanobacteriota</taxon>
        <taxon>Stenosarchaea group</taxon>
        <taxon>Halobacteria</taxon>
        <taxon>Halobacteriales</taxon>
        <taxon>Natrialbaceae</taxon>
        <taxon>Natrinema</taxon>
    </lineage>
</organism>
<feature type="transmembrane region" description="Helical" evidence="1">
    <location>
        <begin position="145"/>
        <end position="178"/>
    </location>
</feature>
<dbReference type="InterPro" id="IPR002798">
    <property type="entry name" value="SpoIIM-like"/>
</dbReference>
<evidence type="ECO:0000259" key="2">
    <source>
        <dbReference type="Pfam" id="PF25231"/>
    </source>
</evidence>
<dbReference type="PANTHER" id="PTHR35337">
    <property type="entry name" value="SLR1478 PROTEIN"/>
    <property type="match status" value="1"/>
</dbReference>
<feature type="transmembrane region" description="Helical" evidence="1">
    <location>
        <begin position="336"/>
        <end position="353"/>
    </location>
</feature>
<dbReference type="InterPro" id="IPR057169">
    <property type="entry name" value="DUF7847"/>
</dbReference>